<proteinExistence type="predicted"/>
<name>A0ABS5R6B4_9HYPH</name>
<gene>
    <name evidence="3" type="ORF">KIP89_08810</name>
</gene>
<keyword evidence="2" id="KW-0472">Membrane</keyword>
<organism evidence="3 4">
    <name type="scientific">Ancylobacter radicis</name>
    <dbReference type="NCBI Taxonomy" id="2836179"/>
    <lineage>
        <taxon>Bacteria</taxon>
        <taxon>Pseudomonadati</taxon>
        <taxon>Pseudomonadota</taxon>
        <taxon>Alphaproteobacteria</taxon>
        <taxon>Hyphomicrobiales</taxon>
        <taxon>Xanthobacteraceae</taxon>
        <taxon>Ancylobacter</taxon>
    </lineage>
</organism>
<keyword evidence="4" id="KW-1185">Reference proteome</keyword>
<accession>A0ABS5R6B4</accession>
<reference evidence="3" key="1">
    <citation type="submission" date="2021-05" db="EMBL/GenBank/DDBJ databases">
        <authorList>
            <person name="Sun Q."/>
            <person name="Inoue M."/>
        </authorList>
    </citation>
    <scope>NUCLEOTIDE SEQUENCE</scope>
    <source>
        <strain evidence="3">VKM B-3255</strain>
    </source>
</reference>
<keyword evidence="2" id="KW-1133">Transmembrane helix</keyword>
<evidence type="ECO:0000313" key="4">
    <source>
        <dbReference type="Proteomes" id="UP001166585"/>
    </source>
</evidence>
<sequence length="139" mass="15685">MSRTPRSGAPRRSLFTRFAQWVSLQTGKPVIFAGALGLIAIWGASGPIFGFGDTWQLVINTSTTIITFLMVFVIQNSQNRDTAALHIKIDELIARNDKARRILLDLEELDDTALERIREEYEDLARQEREAGERSEGHV</sequence>
<keyword evidence="2" id="KW-0812">Transmembrane</keyword>
<comment type="caution">
    <text evidence="3">The sequence shown here is derived from an EMBL/GenBank/DDBJ whole genome shotgun (WGS) entry which is preliminary data.</text>
</comment>
<evidence type="ECO:0000256" key="1">
    <source>
        <dbReference type="SAM" id="Coils"/>
    </source>
</evidence>
<dbReference type="InterPro" id="IPR007251">
    <property type="entry name" value="Iron_permease_Fet4"/>
</dbReference>
<evidence type="ECO:0000256" key="2">
    <source>
        <dbReference type="SAM" id="Phobius"/>
    </source>
</evidence>
<feature type="transmembrane region" description="Helical" evidence="2">
    <location>
        <begin position="21"/>
        <end position="42"/>
    </location>
</feature>
<evidence type="ECO:0000313" key="3">
    <source>
        <dbReference type="EMBL" id="MBS9477204.1"/>
    </source>
</evidence>
<feature type="transmembrane region" description="Helical" evidence="2">
    <location>
        <begin position="54"/>
        <end position="74"/>
    </location>
</feature>
<dbReference type="EMBL" id="JAHCQH010000015">
    <property type="protein sequence ID" value="MBS9477204.1"/>
    <property type="molecule type" value="Genomic_DNA"/>
</dbReference>
<dbReference type="RefSeq" id="WP_213754993.1">
    <property type="nucleotide sequence ID" value="NZ_JAHCQH010000015.1"/>
</dbReference>
<dbReference type="Pfam" id="PF04120">
    <property type="entry name" value="Iron_permease"/>
    <property type="match status" value="1"/>
</dbReference>
<dbReference type="Proteomes" id="UP001166585">
    <property type="component" value="Unassembled WGS sequence"/>
</dbReference>
<keyword evidence="1" id="KW-0175">Coiled coil</keyword>
<protein>
    <submittedName>
        <fullName evidence="3">Low affinity iron permease family protein</fullName>
    </submittedName>
</protein>
<feature type="coiled-coil region" evidence="1">
    <location>
        <begin position="89"/>
        <end position="134"/>
    </location>
</feature>